<comment type="caution">
    <text evidence="8">The sequence shown here is derived from an EMBL/GenBank/DDBJ whole genome shotgun (WGS) entry which is preliminary data.</text>
</comment>
<name>A0A2B7XVK9_9EURO</name>
<accession>A0A2B7XVK9</accession>
<evidence type="ECO:0000256" key="3">
    <source>
        <dbReference type="ARBA" id="ARBA00022723"/>
    </source>
</evidence>
<dbReference type="Pfam" id="PF00067">
    <property type="entry name" value="p450"/>
    <property type="match status" value="1"/>
</dbReference>
<feature type="region of interest" description="Disordered" evidence="7">
    <location>
        <begin position="357"/>
        <end position="386"/>
    </location>
</feature>
<dbReference type="Proteomes" id="UP000223968">
    <property type="component" value="Unassembled WGS sequence"/>
</dbReference>
<reference evidence="8 9" key="1">
    <citation type="submission" date="2017-10" db="EMBL/GenBank/DDBJ databases">
        <title>Comparative genomics in systemic dimorphic fungi from Ajellomycetaceae.</title>
        <authorList>
            <person name="Munoz J.F."/>
            <person name="Mcewen J.G."/>
            <person name="Clay O.K."/>
            <person name="Cuomo C.A."/>
        </authorList>
    </citation>
    <scope>NUCLEOTIDE SEQUENCE [LARGE SCALE GENOMIC DNA]</scope>
    <source>
        <strain evidence="8 9">UAMH5409</strain>
    </source>
</reference>
<comment type="similarity">
    <text evidence="2">Belongs to the cytochrome P450 family.</text>
</comment>
<evidence type="ECO:0000256" key="7">
    <source>
        <dbReference type="SAM" id="MobiDB-lite"/>
    </source>
</evidence>
<dbReference type="GO" id="GO:0004497">
    <property type="term" value="F:monooxygenase activity"/>
    <property type="evidence" value="ECO:0007669"/>
    <property type="project" value="InterPro"/>
</dbReference>
<evidence type="ECO:0000256" key="4">
    <source>
        <dbReference type="ARBA" id="ARBA00023002"/>
    </source>
</evidence>
<evidence type="ECO:0000313" key="9">
    <source>
        <dbReference type="Proteomes" id="UP000223968"/>
    </source>
</evidence>
<dbReference type="EMBL" id="PDNB01000048">
    <property type="protein sequence ID" value="PGH13236.1"/>
    <property type="molecule type" value="Genomic_DNA"/>
</dbReference>
<dbReference type="CDD" id="cd11059">
    <property type="entry name" value="CYP_fungal"/>
    <property type="match status" value="1"/>
</dbReference>
<dbReference type="GO" id="GO:0016705">
    <property type="term" value="F:oxidoreductase activity, acting on paired donors, with incorporation or reduction of molecular oxygen"/>
    <property type="evidence" value="ECO:0007669"/>
    <property type="project" value="InterPro"/>
</dbReference>
<proteinExistence type="inferred from homology"/>
<evidence type="ECO:0008006" key="10">
    <source>
        <dbReference type="Google" id="ProtNLM"/>
    </source>
</evidence>
<dbReference type="InterPro" id="IPR036396">
    <property type="entry name" value="Cyt_P450_sf"/>
</dbReference>
<protein>
    <recommendedName>
        <fullName evidence="10">Cytochrome P450</fullName>
    </recommendedName>
</protein>
<keyword evidence="4" id="KW-0560">Oxidoreductase</keyword>
<dbReference type="GO" id="GO:0005506">
    <property type="term" value="F:iron ion binding"/>
    <property type="evidence" value="ECO:0007669"/>
    <property type="project" value="InterPro"/>
</dbReference>
<dbReference type="OrthoDB" id="1470350at2759"/>
<evidence type="ECO:0000256" key="6">
    <source>
        <dbReference type="PIRSR" id="PIRSR602403-1"/>
    </source>
</evidence>
<dbReference type="AlphaFoldDB" id="A0A2B7XVK9"/>
<dbReference type="InterPro" id="IPR002403">
    <property type="entry name" value="Cyt_P450_E_grp-IV"/>
</dbReference>
<dbReference type="Gene3D" id="1.10.630.10">
    <property type="entry name" value="Cytochrome P450"/>
    <property type="match status" value="1"/>
</dbReference>
<keyword evidence="9" id="KW-1185">Reference proteome</keyword>
<organism evidence="8 9">
    <name type="scientific">Helicocarpus griseus UAMH5409</name>
    <dbReference type="NCBI Taxonomy" id="1447875"/>
    <lineage>
        <taxon>Eukaryota</taxon>
        <taxon>Fungi</taxon>
        <taxon>Dikarya</taxon>
        <taxon>Ascomycota</taxon>
        <taxon>Pezizomycotina</taxon>
        <taxon>Eurotiomycetes</taxon>
        <taxon>Eurotiomycetidae</taxon>
        <taxon>Onygenales</taxon>
        <taxon>Ajellomycetaceae</taxon>
        <taxon>Helicocarpus</taxon>
    </lineage>
</organism>
<evidence type="ECO:0000313" key="8">
    <source>
        <dbReference type="EMBL" id="PGH13236.1"/>
    </source>
</evidence>
<evidence type="ECO:0000256" key="5">
    <source>
        <dbReference type="ARBA" id="ARBA00023004"/>
    </source>
</evidence>
<dbReference type="PANTHER" id="PTHR24305:SF164">
    <property type="entry name" value="P450, PUTATIVE (EUROFUNG)-RELATED"/>
    <property type="match status" value="1"/>
</dbReference>
<dbReference type="GO" id="GO:0020037">
    <property type="term" value="F:heme binding"/>
    <property type="evidence" value="ECO:0007669"/>
    <property type="project" value="InterPro"/>
</dbReference>
<feature type="region of interest" description="Disordered" evidence="7">
    <location>
        <begin position="274"/>
        <end position="297"/>
    </location>
</feature>
<dbReference type="PRINTS" id="PR00465">
    <property type="entry name" value="EP450IV"/>
</dbReference>
<evidence type="ECO:0000256" key="2">
    <source>
        <dbReference type="ARBA" id="ARBA00010617"/>
    </source>
</evidence>
<dbReference type="STRING" id="1447875.A0A2B7XVK9"/>
<feature type="compositionally biased region" description="Basic and acidic residues" evidence="7">
    <location>
        <begin position="365"/>
        <end position="380"/>
    </location>
</feature>
<keyword evidence="3 6" id="KW-0479">Metal-binding</keyword>
<keyword evidence="5 6" id="KW-0408">Iron</keyword>
<keyword evidence="6" id="KW-0349">Heme</keyword>
<feature type="compositionally biased region" description="Low complexity" evidence="7">
    <location>
        <begin position="275"/>
        <end position="289"/>
    </location>
</feature>
<evidence type="ECO:0000256" key="1">
    <source>
        <dbReference type="ARBA" id="ARBA00001971"/>
    </source>
</evidence>
<feature type="binding site" description="axial binding residue" evidence="6">
    <location>
        <position position="488"/>
    </location>
    <ligand>
        <name>heme</name>
        <dbReference type="ChEBI" id="CHEBI:30413"/>
    </ligand>
    <ligandPart>
        <name>Fe</name>
        <dbReference type="ChEBI" id="CHEBI:18248"/>
    </ligandPart>
</feature>
<gene>
    <name evidence="8" type="ORF">AJ79_03795</name>
</gene>
<sequence>MSIFNKISTGEILLEWRLIIIAFLSLLIPSVCHSIYRAANSPFPGPKLAKFTIWWFRWRELRDGDMKVIHNAHQKYGPIVQLAPKMISFCHPDALRDIYTGPRGGLDSIDLVWFFEQYGSQNLVSTIDAELHLMRRKNVAGLYTSPVVSSLAVQNVIKTAVNAFMNEIEREAEAEKEGFSSRTVDVFPLIRWLTGDIMTSLVYGSGKPLNLLTNEDSRSEMSELLESNVQQLDSASGAILQWIPLPILKMISPLINPKSNMALFGMSRVQEALKTSSPTPLSESTPPSSSDDEEDGNNRILKSHLQHLLHRFKKNGPTPALPDINYVASDSLDHFFGGSSTTADFLTALIYQLSLPQNKHHQAQLRRELRSTSSKEKNEDSSLQSLQSLPTLTNILRETLRTNPPIPFSLPRVVKPKNKDQNITVMGMKIPVGTTISTQPHTFHRDPTAFPNPDLWDPSRWAVHDPSTEEYRRMQRMFMPFGYGARMCTGMNLAWAIMRLVTARVYSQYETVLDGEVWDGDGDGKKGKKGLYPDKGVLPVVFKRL</sequence>
<dbReference type="PANTHER" id="PTHR24305">
    <property type="entry name" value="CYTOCHROME P450"/>
    <property type="match status" value="1"/>
</dbReference>
<dbReference type="InterPro" id="IPR050121">
    <property type="entry name" value="Cytochrome_P450_monoxygenase"/>
</dbReference>
<dbReference type="InterPro" id="IPR001128">
    <property type="entry name" value="Cyt_P450"/>
</dbReference>
<comment type="cofactor">
    <cofactor evidence="1 6">
        <name>heme</name>
        <dbReference type="ChEBI" id="CHEBI:30413"/>
    </cofactor>
</comment>
<dbReference type="SUPFAM" id="SSF48264">
    <property type="entry name" value="Cytochrome P450"/>
    <property type="match status" value="1"/>
</dbReference>
<dbReference type="PRINTS" id="PR00385">
    <property type="entry name" value="P450"/>
</dbReference>